<sequence>MPAPSLLHLATATAIRFVKDLDDLGAMPYSLARPILLNIQNPEKLHAMELASPHLAEEDEELWLELIKRDIPDWEKYHLPDNTNNWYGVYCDLRDQAQRSLDADAERMKMAIDGISAKRALLTPKLIPERKGLRMAGSRPSFRQRHATYNHRTGGGGVEKKPSIFQPQKRNTALTMPTKSLNNRASQVKRAPIGLVEEHRRPAEQAAPKPPSKAQPLPPRISRRPGMSPPSLQHPMLAKNEARLRALTSTASAAASPRGASSNDASGVKKSPAVATEPKPTLKRRATSPPHGAENPSASSSSRPAPCAPSSSSSSSSSSSLPIPHTSSLPPSGPPSSGPPTPRPGVIRRRPAPSIFMPAKRRQLS</sequence>
<feature type="compositionally biased region" description="Low complexity" evidence="1">
    <location>
        <begin position="245"/>
        <end position="262"/>
    </location>
</feature>
<feature type="compositionally biased region" description="Low complexity" evidence="1">
    <location>
        <begin position="296"/>
        <end position="330"/>
    </location>
</feature>
<dbReference type="Pfam" id="PF06881">
    <property type="entry name" value="Elongin_A"/>
    <property type="match status" value="1"/>
</dbReference>
<dbReference type="Gene3D" id="6.10.250.3180">
    <property type="match status" value="1"/>
</dbReference>
<organism evidence="2 3">
    <name type="scientific">Penicillium chrysogenum</name>
    <name type="common">Penicillium notatum</name>
    <dbReference type="NCBI Taxonomy" id="5076"/>
    <lineage>
        <taxon>Eukaryota</taxon>
        <taxon>Fungi</taxon>
        <taxon>Dikarya</taxon>
        <taxon>Ascomycota</taxon>
        <taxon>Pezizomycotina</taxon>
        <taxon>Eurotiomycetes</taxon>
        <taxon>Eurotiomycetidae</taxon>
        <taxon>Eurotiales</taxon>
        <taxon>Aspergillaceae</taxon>
        <taxon>Penicillium</taxon>
        <taxon>Penicillium chrysogenum species complex</taxon>
    </lineage>
</organism>
<proteinExistence type="predicted"/>
<comment type="caution">
    <text evidence="2">The sequence shown here is derived from an EMBL/GenBank/DDBJ whole genome shotgun (WGS) entry which is preliminary data.</text>
</comment>
<dbReference type="PANTHER" id="PTHR15141:SF76">
    <property type="entry name" value="TRANSCRIPTION ELONGATION FACTOR B POLYPEPTIDE 3"/>
    <property type="match status" value="1"/>
</dbReference>
<gene>
    <name evidence="2" type="ORF">N7505_001569</name>
</gene>
<feature type="compositionally biased region" description="Polar residues" evidence="1">
    <location>
        <begin position="165"/>
        <end position="186"/>
    </location>
</feature>
<protein>
    <recommendedName>
        <fullName evidence="4">Elongin-A</fullName>
    </recommendedName>
</protein>
<evidence type="ECO:0000256" key="1">
    <source>
        <dbReference type="SAM" id="MobiDB-lite"/>
    </source>
</evidence>
<dbReference type="InterPro" id="IPR051870">
    <property type="entry name" value="Elongin-A_domain"/>
</dbReference>
<feature type="compositionally biased region" description="Pro residues" evidence="1">
    <location>
        <begin position="208"/>
        <end position="219"/>
    </location>
</feature>
<dbReference type="Proteomes" id="UP001220256">
    <property type="component" value="Unassembled WGS sequence"/>
</dbReference>
<reference evidence="2 3" key="1">
    <citation type="journal article" date="2023" name="IMA Fungus">
        <title>Comparative genomic study of the Penicillium genus elucidates a diverse pangenome and 15 lateral gene transfer events.</title>
        <authorList>
            <person name="Petersen C."/>
            <person name="Sorensen T."/>
            <person name="Nielsen M.R."/>
            <person name="Sondergaard T.E."/>
            <person name="Sorensen J.L."/>
            <person name="Fitzpatrick D.A."/>
            <person name="Frisvad J.C."/>
            <person name="Nielsen K.L."/>
        </authorList>
    </citation>
    <scope>NUCLEOTIDE SEQUENCE [LARGE SCALE GENOMIC DNA]</scope>
    <source>
        <strain evidence="2 3">IBT 3361</strain>
    </source>
</reference>
<dbReference type="PANTHER" id="PTHR15141">
    <property type="entry name" value="TRANSCRIPTION ELONGATION FACTOR B POLYPEPTIDE 3"/>
    <property type="match status" value="1"/>
</dbReference>
<evidence type="ECO:0000313" key="3">
    <source>
        <dbReference type="Proteomes" id="UP001220256"/>
    </source>
</evidence>
<keyword evidence="3" id="KW-1185">Reference proteome</keyword>
<dbReference type="EMBL" id="JAPVEB010000001">
    <property type="protein sequence ID" value="KAJ5283589.1"/>
    <property type="molecule type" value="Genomic_DNA"/>
</dbReference>
<evidence type="ECO:0008006" key="4">
    <source>
        <dbReference type="Google" id="ProtNLM"/>
    </source>
</evidence>
<feature type="region of interest" description="Disordered" evidence="1">
    <location>
        <begin position="149"/>
        <end position="365"/>
    </location>
</feature>
<feature type="compositionally biased region" description="Pro residues" evidence="1">
    <location>
        <begin position="331"/>
        <end position="343"/>
    </location>
</feature>
<accession>A0ABQ8WX24</accession>
<name>A0ABQ8WX24_PENCH</name>
<evidence type="ECO:0000313" key="2">
    <source>
        <dbReference type="EMBL" id="KAJ5283589.1"/>
    </source>
</evidence>
<dbReference type="InterPro" id="IPR010684">
    <property type="entry name" value="RNA_pol_II_trans_fac_SIII_A"/>
</dbReference>